<evidence type="ECO:0000256" key="5">
    <source>
        <dbReference type="ARBA" id="ARBA00022490"/>
    </source>
</evidence>
<comment type="catalytic activity">
    <reaction evidence="1 9 10">
        <text>Release of an N-terminal pyroglutamyl group from a polypeptide, the second amino acid generally not being Pro.</text>
        <dbReference type="EC" id="3.4.19.3"/>
    </reaction>
</comment>
<dbReference type="NCBIfam" id="NF009676">
    <property type="entry name" value="PRK13197.1"/>
    <property type="match status" value="1"/>
</dbReference>
<comment type="function">
    <text evidence="2 9">Removes 5-oxoproline from various penultimate amino acid residues except L-proline.</text>
</comment>
<dbReference type="FunFam" id="3.40.630.20:FF:000001">
    <property type="entry name" value="Pyrrolidone-carboxylate peptidase"/>
    <property type="match status" value="1"/>
</dbReference>
<keyword evidence="8 9" id="KW-0788">Thiol protease</keyword>
<accession>A0A518XAW1</accession>
<dbReference type="CDD" id="cd00501">
    <property type="entry name" value="Peptidase_C15"/>
    <property type="match status" value="1"/>
</dbReference>
<dbReference type="PANTHER" id="PTHR23402">
    <property type="entry name" value="PROTEASE FAMILY C15 PYROGLUTAMYL-PEPTIDASE I-RELATED"/>
    <property type="match status" value="1"/>
</dbReference>
<dbReference type="InterPro" id="IPR000816">
    <property type="entry name" value="Peptidase_C15"/>
</dbReference>
<dbReference type="KEGG" id="pdis:D8B20_05310"/>
<dbReference type="EMBL" id="CP032702">
    <property type="protein sequence ID" value="QDY41347.1"/>
    <property type="molecule type" value="Genomic_DNA"/>
</dbReference>
<dbReference type="GO" id="GO:0006508">
    <property type="term" value="P:proteolysis"/>
    <property type="evidence" value="ECO:0007669"/>
    <property type="project" value="UniProtKB-KW"/>
</dbReference>
<dbReference type="OrthoDB" id="9779738at2"/>
<evidence type="ECO:0000256" key="8">
    <source>
        <dbReference type="ARBA" id="ARBA00022807"/>
    </source>
</evidence>
<evidence type="ECO:0000256" key="1">
    <source>
        <dbReference type="ARBA" id="ARBA00001770"/>
    </source>
</evidence>
<dbReference type="GO" id="GO:0005829">
    <property type="term" value="C:cytosol"/>
    <property type="evidence" value="ECO:0007669"/>
    <property type="project" value="InterPro"/>
</dbReference>
<dbReference type="InterPro" id="IPR036440">
    <property type="entry name" value="Peptidase_C15-like_sf"/>
</dbReference>
<proteinExistence type="inferred from homology"/>
<dbReference type="InterPro" id="IPR033693">
    <property type="entry name" value="PGPEP1_Glu_AS"/>
</dbReference>
<name>A0A518XAW1_9GAMM</name>
<keyword evidence="6 9" id="KW-0645">Protease</keyword>
<dbReference type="InterPro" id="IPR016125">
    <property type="entry name" value="Peptidase_C15-like"/>
</dbReference>
<organism evidence="11 12">
    <name type="scientific">Candidatus Pantoea soli</name>
    <dbReference type="NCBI Taxonomy" id="3098669"/>
    <lineage>
        <taxon>Bacteria</taxon>
        <taxon>Pseudomonadati</taxon>
        <taxon>Pseudomonadota</taxon>
        <taxon>Gammaproteobacteria</taxon>
        <taxon>Enterobacterales</taxon>
        <taxon>Erwiniaceae</taxon>
        <taxon>Pantoea</taxon>
    </lineage>
</organism>
<evidence type="ECO:0000313" key="11">
    <source>
        <dbReference type="EMBL" id="QDY41347.1"/>
    </source>
</evidence>
<evidence type="ECO:0000256" key="9">
    <source>
        <dbReference type="HAMAP-Rule" id="MF_00417"/>
    </source>
</evidence>
<dbReference type="NCBIfam" id="TIGR00504">
    <property type="entry name" value="pyro_pdase"/>
    <property type="match status" value="1"/>
</dbReference>
<keyword evidence="5 9" id="KW-0963">Cytoplasm</keyword>
<sequence length="215" mass="22620">MKTVLMTAFEPFGGEHINPSWEAVRSFEGKVIDDARIVVRQLPVVFSACGAVLTAALEELKPHRILCVGQAGGRSDISVERVAINVNDARIADNAGQQPVDEPVVAGGPAAYFATIPIKAVVAALREVGIPASVSQTAGTFTCNNVMYQLLHWLHTSGSAARGGFVHIPYMPEQAAQHPGAPSMSTASVVQALETSLRVILSTENDIRAAGGATH</sequence>
<feature type="active site" evidence="9">
    <location>
        <position position="143"/>
    </location>
</feature>
<reference evidence="11 12" key="1">
    <citation type="submission" date="2018-10" db="EMBL/GenBank/DDBJ databases">
        <title>Genome Sequencing of Pantoea dispersa DSM 32899.</title>
        <authorList>
            <person name="Nawrath M."/>
            <person name="Ottenheim C."/>
            <person name="Wilm A."/>
            <person name="Zimmermann W."/>
            <person name="Wu J.C."/>
        </authorList>
    </citation>
    <scope>NUCLEOTIDE SEQUENCE [LARGE SCALE GENOMIC DNA]</scope>
    <source>
        <strain evidence="11 12">DSM 32899</strain>
    </source>
</reference>
<dbReference type="HAMAP" id="MF_00417">
    <property type="entry name" value="Pyrrolid_peptidase"/>
    <property type="match status" value="1"/>
</dbReference>
<dbReference type="Proteomes" id="UP000319411">
    <property type="component" value="Chromosome"/>
</dbReference>
<comment type="subcellular location">
    <subcellularLocation>
        <location evidence="3 9">Cytoplasm</location>
    </subcellularLocation>
</comment>
<dbReference type="AlphaFoldDB" id="A0A518XAW1"/>
<dbReference type="InterPro" id="IPR029762">
    <property type="entry name" value="PGP-I_bact-type"/>
</dbReference>
<comment type="similarity">
    <text evidence="4 9">Belongs to the peptidase C15 family.</text>
</comment>
<gene>
    <name evidence="9 11" type="primary">pcp</name>
    <name evidence="11" type="ORF">D8B20_05310</name>
</gene>
<dbReference type="GO" id="GO:0016920">
    <property type="term" value="F:pyroglutamyl-peptidase activity"/>
    <property type="evidence" value="ECO:0007669"/>
    <property type="project" value="UniProtKB-UniRule"/>
</dbReference>
<dbReference type="PRINTS" id="PR00706">
    <property type="entry name" value="PYROGLUPTASE"/>
</dbReference>
<dbReference type="SUPFAM" id="SSF53182">
    <property type="entry name" value="Pyrrolidone carboxyl peptidase (pyroglutamate aminopeptidase)"/>
    <property type="match status" value="1"/>
</dbReference>
<dbReference type="PANTHER" id="PTHR23402:SF1">
    <property type="entry name" value="PYROGLUTAMYL-PEPTIDASE I"/>
    <property type="match status" value="1"/>
</dbReference>
<evidence type="ECO:0000313" key="12">
    <source>
        <dbReference type="Proteomes" id="UP000319411"/>
    </source>
</evidence>
<feature type="active site" evidence="9">
    <location>
        <position position="167"/>
    </location>
</feature>
<dbReference type="PROSITE" id="PS01333">
    <property type="entry name" value="PYRASE_GLU"/>
    <property type="match status" value="1"/>
</dbReference>
<protein>
    <recommendedName>
        <fullName evidence="9">Pyrrolidone-carboxylate peptidase</fullName>
        <ecNumber evidence="9">3.4.19.3</ecNumber>
    </recommendedName>
    <alternativeName>
        <fullName evidence="9">5-oxoprolyl-peptidase</fullName>
    </alternativeName>
    <alternativeName>
        <fullName evidence="9">Pyroglutamyl-peptidase I</fullName>
        <shortName evidence="9">PGP-I</shortName>
        <shortName evidence="9">Pyrase</shortName>
    </alternativeName>
</protein>
<keyword evidence="12" id="KW-1185">Reference proteome</keyword>
<evidence type="ECO:0000256" key="2">
    <source>
        <dbReference type="ARBA" id="ARBA00002280"/>
    </source>
</evidence>
<evidence type="ECO:0000256" key="10">
    <source>
        <dbReference type="PROSITE-ProRule" id="PRU10076"/>
    </source>
</evidence>
<dbReference type="Pfam" id="PF01470">
    <property type="entry name" value="Peptidase_C15"/>
    <property type="match status" value="1"/>
</dbReference>
<dbReference type="RefSeq" id="WP_145887793.1">
    <property type="nucleotide sequence ID" value="NZ_CP032702.1"/>
</dbReference>
<keyword evidence="7 9" id="KW-0378">Hydrolase</keyword>
<feature type="active site" evidence="9 10">
    <location>
        <position position="80"/>
    </location>
</feature>
<evidence type="ECO:0000256" key="3">
    <source>
        <dbReference type="ARBA" id="ARBA00004496"/>
    </source>
</evidence>
<evidence type="ECO:0000256" key="6">
    <source>
        <dbReference type="ARBA" id="ARBA00022670"/>
    </source>
</evidence>
<dbReference type="PIRSF" id="PIRSF015592">
    <property type="entry name" value="Prld-crbxl_pptds"/>
    <property type="match status" value="1"/>
</dbReference>
<dbReference type="EC" id="3.4.19.3" evidence="9"/>
<dbReference type="Gene3D" id="3.40.630.20">
    <property type="entry name" value="Peptidase C15, pyroglutamyl peptidase I-like"/>
    <property type="match status" value="1"/>
</dbReference>
<evidence type="ECO:0000256" key="7">
    <source>
        <dbReference type="ARBA" id="ARBA00022801"/>
    </source>
</evidence>
<evidence type="ECO:0000256" key="4">
    <source>
        <dbReference type="ARBA" id="ARBA00006641"/>
    </source>
</evidence>
<comment type="subunit">
    <text evidence="9">Homotetramer.</text>
</comment>